<reference evidence="1" key="2">
    <citation type="submission" date="2020-09" db="EMBL/GenBank/DDBJ databases">
        <authorList>
            <person name="Sun Q."/>
            <person name="Zhou Y."/>
        </authorList>
    </citation>
    <scope>NUCLEOTIDE SEQUENCE</scope>
    <source>
        <strain evidence="1">CGMCC 1.15493</strain>
    </source>
</reference>
<evidence type="ECO:0000313" key="1">
    <source>
        <dbReference type="EMBL" id="GGD08555.1"/>
    </source>
</evidence>
<sequence>MTASNPPDAALSDDARIVRDYLEASMIPDPDAAAAYMAPGCTITFTGGREFDHPRGPTSVNAARYAWVKKRMLRFDVAPGDGETVVYSTGFLYGAWPDGTPFDGNRYVDRFVVRGGAIVKMDVWNDSAEWILDPALRR</sequence>
<name>A0A916XTC7_9HYPH</name>
<dbReference type="Gene3D" id="3.10.450.50">
    <property type="match status" value="1"/>
</dbReference>
<dbReference type="InterPro" id="IPR032710">
    <property type="entry name" value="NTF2-like_dom_sf"/>
</dbReference>
<dbReference type="RefSeq" id="WP_188849415.1">
    <property type="nucleotide sequence ID" value="NZ_BMJJ01000002.1"/>
</dbReference>
<dbReference type="EMBL" id="BMJJ01000002">
    <property type="protein sequence ID" value="GGD08555.1"/>
    <property type="molecule type" value="Genomic_DNA"/>
</dbReference>
<dbReference type="SUPFAM" id="SSF54427">
    <property type="entry name" value="NTF2-like"/>
    <property type="match status" value="1"/>
</dbReference>
<dbReference type="Proteomes" id="UP000613160">
    <property type="component" value="Unassembled WGS sequence"/>
</dbReference>
<dbReference type="AlphaFoldDB" id="A0A916XTC7"/>
<accession>A0A916XTC7</accession>
<organism evidence="1 2">
    <name type="scientific">Aureimonas glaciei</name>
    <dbReference type="NCBI Taxonomy" id="1776957"/>
    <lineage>
        <taxon>Bacteria</taxon>
        <taxon>Pseudomonadati</taxon>
        <taxon>Pseudomonadota</taxon>
        <taxon>Alphaproteobacteria</taxon>
        <taxon>Hyphomicrobiales</taxon>
        <taxon>Aurantimonadaceae</taxon>
        <taxon>Aureimonas</taxon>
    </lineage>
</organism>
<gene>
    <name evidence="1" type="ORF">GCM10011335_09270</name>
</gene>
<evidence type="ECO:0000313" key="2">
    <source>
        <dbReference type="Proteomes" id="UP000613160"/>
    </source>
</evidence>
<keyword evidence="2" id="KW-1185">Reference proteome</keyword>
<protein>
    <submittedName>
        <fullName evidence="1">Membrane protein</fullName>
    </submittedName>
</protein>
<proteinExistence type="predicted"/>
<reference evidence="1" key="1">
    <citation type="journal article" date="2014" name="Int. J. Syst. Evol. Microbiol.">
        <title>Complete genome sequence of Corynebacterium casei LMG S-19264T (=DSM 44701T), isolated from a smear-ripened cheese.</title>
        <authorList>
            <consortium name="US DOE Joint Genome Institute (JGI-PGF)"/>
            <person name="Walter F."/>
            <person name="Albersmeier A."/>
            <person name="Kalinowski J."/>
            <person name="Ruckert C."/>
        </authorList>
    </citation>
    <scope>NUCLEOTIDE SEQUENCE</scope>
    <source>
        <strain evidence="1">CGMCC 1.15493</strain>
    </source>
</reference>
<comment type="caution">
    <text evidence="1">The sequence shown here is derived from an EMBL/GenBank/DDBJ whole genome shotgun (WGS) entry which is preliminary data.</text>
</comment>